<keyword evidence="2 5" id="KW-0813">Transport</keyword>
<comment type="similarity">
    <text evidence="5">Belongs to the adaptor complexes medium subunit family.</text>
</comment>
<dbReference type="Gene3D" id="3.30.450.60">
    <property type="match status" value="1"/>
</dbReference>
<dbReference type="InterPro" id="IPR022775">
    <property type="entry name" value="AP_mu_sigma_su"/>
</dbReference>
<name>A0A9W6T109_CANBO</name>
<dbReference type="AlphaFoldDB" id="A0A9W6T109"/>
<dbReference type="PIRSF" id="PIRSF005992">
    <property type="entry name" value="Clathrin_mu"/>
    <property type="match status" value="1"/>
</dbReference>
<dbReference type="EMBL" id="BSXN01001429">
    <property type="protein sequence ID" value="GME73021.1"/>
    <property type="molecule type" value="Genomic_DNA"/>
</dbReference>
<reference evidence="7" key="1">
    <citation type="submission" date="2023-04" db="EMBL/GenBank/DDBJ databases">
        <title>Candida boidinii NBRC 10035.</title>
        <authorList>
            <person name="Ichikawa N."/>
            <person name="Sato H."/>
            <person name="Tonouchi N."/>
        </authorList>
    </citation>
    <scope>NUCLEOTIDE SEQUENCE</scope>
    <source>
        <strain evidence="7">NBRC 10035</strain>
    </source>
</reference>
<comment type="subcellular location">
    <subcellularLocation>
        <location evidence="1">Endomembrane system</location>
    </subcellularLocation>
</comment>
<dbReference type="GO" id="GO:0016192">
    <property type="term" value="P:vesicle-mediated transport"/>
    <property type="evidence" value="ECO:0007669"/>
    <property type="project" value="InterPro"/>
</dbReference>
<gene>
    <name evidence="7" type="ORF">Cboi02_000386600</name>
</gene>
<dbReference type="InterPro" id="IPR018240">
    <property type="entry name" value="Clathrin_mu_CS"/>
</dbReference>
<evidence type="ECO:0000256" key="5">
    <source>
        <dbReference type="PIRNR" id="PIRNR005992"/>
    </source>
</evidence>
<dbReference type="GO" id="GO:0006886">
    <property type="term" value="P:intracellular protein transport"/>
    <property type="evidence" value="ECO:0007669"/>
    <property type="project" value="UniProtKB-UniRule"/>
</dbReference>
<dbReference type="GO" id="GO:0030131">
    <property type="term" value="C:clathrin adaptor complex"/>
    <property type="evidence" value="ECO:0007669"/>
    <property type="project" value="UniProtKB-UniRule"/>
</dbReference>
<keyword evidence="4" id="KW-0472">Membrane</keyword>
<keyword evidence="3 5" id="KW-0653">Protein transport</keyword>
<evidence type="ECO:0000256" key="3">
    <source>
        <dbReference type="ARBA" id="ARBA00022927"/>
    </source>
</evidence>
<evidence type="ECO:0000256" key="4">
    <source>
        <dbReference type="ARBA" id="ARBA00023136"/>
    </source>
</evidence>
<accession>A0A9W6T109</accession>
<dbReference type="Gene3D" id="2.60.40.1170">
    <property type="entry name" value="Mu homology domain, subdomain B"/>
    <property type="match status" value="2"/>
</dbReference>
<proteinExistence type="inferred from homology"/>
<dbReference type="PRINTS" id="PR00314">
    <property type="entry name" value="CLATHRINADPT"/>
</dbReference>
<dbReference type="SUPFAM" id="SSF49447">
    <property type="entry name" value="Second domain of Mu2 adaptin subunit (ap50) of ap2 adaptor"/>
    <property type="match status" value="1"/>
</dbReference>
<dbReference type="FunFam" id="3.30.450.60:FF:000002">
    <property type="entry name" value="AP-2 complex subunit mu, putative"/>
    <property type="match status" value="1"/>
</dbReference>
<dbReference type="InterPro" id="IPR028565">
    <property type="entry name" value="MHD"/>
</dbReference>
<keyword evidence="8" id="KW-1185">Reference proteome</keyword>
<dbReference type="SUPFAM" id="SSF64356">
    <property type="entry name" value="SNARE-like"/>
    <property type="match status" value="1"/>
</dbReference>
<evidence type="ECO:0000313" key="8">
    <source>
        <dbReference type="Proteomes" id="UP001165120"/>
    </source>
</evidence>
<dbReference type="CDD" id="cd09250">
    <property type="entry name" value="AP-1_Mu1_Cterm"/>
    <property type="match status" value="1"/>
</dbReference>
<dbReference type="Pfam" id="PF00928">
    <property type="entry name" value="Adap_comp_sub"/>
    <property type="match status" value="1"/>
</dbReference>
<protein>
    <submittedName>
        <fullName evidence="7">Unnamed protein product</fullName>
    </submittedName>
</protein>
<evidence type="ECO:0000256" key="1">
    <source>
        <dbReference type="ARBA" id="ARBA00004308"/>
    </source>
</evidence>
<sequence>MASIVYFLDNKGRPLLSRDYKGDIPTNAVEKFPLLLIKNQITIESIEEGASSPIIYDNGINYIYMIHKNLYVLALTKHDSNIFNILCYLNNLIKVMESYVKSLEEESIRDNFSIIYELLDEMMDYGIPQITDEKILKEYITQKSFTLEEFIGKTMAKSNAYNKKTNHSRASIPPSTLTNSINWRSPGIIYKKNEAYLDVIESIDMLINSKGQMLNSEIFGKIQLKSYLSGMPELILGLNEKFIQGGIASINGDNILKNENGGSTTTANNNNNKNKIDVEDVKFHQCVRLSKFESDKKISFIPPDGEFELMSYRVHSTSLKPLFLIDYKFKNHSNTRLEIMIKITSNFKNKIIANKVQIKIPVPDEIDSPKYHYNKGSIKYLPDESVILWKFNRIEGGKSYVMVAELLLPSINNEDSYKLETFKKRPLKVNFEMQGFVTSGLQVTYLKINEPKLNYQSYPYVRYITKSGDYAIRVK</sequence>
<comment type="caution">
    <text evidence="7">The sequence shown here is derived from an EMBL/GenBank/DDBJ whole genome shotgun (WGS) entry which is preliminary data.</text>
</comment>
<dbReference type="PROSITE" id="PS00991">
    <property type="entry name" value="CLAT_ADAPTOR_M_2"/>
    <property type="match status" value="1"/>
</dbReference>
<feature type="domain" description="MHD" evidence="6">
    <location>
        <begin position="192"/>
        <end position="473"/>
    </location>
</feature>
<dbReference type="InterPro" id="IPR011012">
    <property type="entry name" value="Longin-like_dom_sf"/>
</dbReference>
<dbReference type="InterPro" id="IPR050431">
    <property type="entry name" value="Adaptor_comp_med_subunit"/>
</dbReference>
<dbReference type="InterPro" id="IPR036168">
    <property type="entry name" value="AP2_Mu_C_sf"/>
</dbReference>
<evidence type="ECO:0000256" key="2">
    <source>
        <dbReference type="ARBA" id="ARBA00022448"/>
    </source>
</evidence>
<dbReference type="PROSITE" id="PS51072">
    <property type="entry name" value="MHD"/>
    <property type="match status" value="1"/>
</dbReference>
<organism evidence="7 8">
    <name type="scientific">Candida boidinii</name>
    <name type="common">Yeast</name>
    <dbReference type="NCBI Taxonomy" id="5477"/>
    <lineage>
        <taxon>Eukaryota</taxon>
        <taxon>Fungi</taxon>
        <taxon>Dikarya</taxon>
        <taxon>Ascomycota</taxon>
        <taxon>Saccharomycotina</taxon>
        <taxon>Pichiomycetes</taxon>
        <taxon>Pichiales</taxon>
        <taxon>Pichiaceae</taxon>
        <taxon>Ogataea</taxon>
        <taxon>Ogataea/Candida clade</taxon>
    </lineage>
</organism>
<dbReference type="Pfam" id="PF01217">
    <property type="entry name" value="Clat_adaptor_s"/>
    <property type="match status" value="1"/>
</dbReference>
<dbReference type="Proteomes" id="UP001165120">
    <property type="component" value="Unassembled WGS sequence"/>
</dbReference>
<evidence type="ECO:0000259" key="6">
    <source>
        <dbReference type="PROSITE" id="PS51072"/>
    </source>
</evidence>
<dbReference type="InterPro" id="IPR001392">
    <property type="entry name" value="Clathrin_mu"/>
</dbReference>
<dbReference type="GO" id="GO:0012505">
    <property type="term" value="C:endomembrane system"/>
    <property type="evidence" value="ECO:0007669"/>
    <property type="project" value="UniProtKB-SubCell"/>
</dbReference>
<evidence type="ECO:0000313" key="7">
    <source>
        <dbReference type="EMBL" id="GME73021.1"/>
    </source>
</evidence>
<dbReference type="PANTHER" id="PTHR10529">
    <property type="entry name" value="AP COMPLEX SUBUNIT MU"/>
    <property type="match status" value="1"/>
</dbReference>